<evidence type="ECO:0000256" key="10">
    <source>
        <dbReference type="ARBA" id="ARBA00048212"/>
    </source>
</evidence>
<comment type="catalytic activity">
    <reaction evidence="11">
        <text>L-isoleucine + 2-oxoglutarate = (S)-3-methyl-2-oxopentanoate + L-glutamate</text>
        <dbReference type="Rhea" id="RHEA:24801"/>
        <dbReference type="ChEBI" id="CHEBI:16810"/>
        <dbReference type="ChEBI" id="CHEBI:29985"/>
        <dbReference type="ChEBI" id="CHEBI:35146"/>
        <dbReference type="ChEBI" id="CHEBI:58045"/>
        <dbReference type="EC" id="2.6.1.42"/>
    </reaction>
</comment>
<evidence type="ECO:0000256" key="1">
    <source>
        <dbReference type="ARBA" id="ARBA00001933"/>
    </source>
</evidence>
<protein>
    <recommendedName>
        <fullName evidence="6">branched-chain-amino-acid transaminase</fullName>
        <ecNumber evidence="6">2.6.1.42</ecNumber>
    </recommendedName>
</protein>
<dbReference type="GO" id="GO:0004084">
    <property type="term" value="F:branched-chain-amino-acid transaminase activity"/>
    <property type="evidence" value="ECO:0007669"/>
    <property type="project" value="UniProtKB-EC"/>
</dbReference>
<dbReference type="SUPFAM" id="SSF56752">
    <property type="entry name" value="D-aminoacid aminotransferase-like PLP-dependent enzymes"/>
    <property type="match status" value="1"/>
</dbReference>
<dbReference type="PIRSF" id="PIRSF006468">
    <property type="entry name" value="BCAT1"/>
    <property type="match status" value="1"/>
</dbReference>
<dbReference type="GO" id="GO:0009081">
    <property type="term" value="P:branched-chain amino acid metabolic process"/>
    <property type="evidence" value="ECO:0007669"/>
    <property type="project" value="InterPro"/>
</dbReference>
<name>A0A9D1CMD5_9FIRM</name>
<evidence type="ECO:0000256" key="8">
    <source>
        <dbReference type="ARBA" id="ARBA00022679"/>
    </source>
</evidence>
<dbReference type="Proteomes" id="UP000886796">
    <property type="component" value="Unassembled WGS sequence"/>
</dbReference>
<evidence type="ECO:0000256" key="4">
    <source>
        <dbReference type="ARBA" id="ARBA00005072"/>
    </source>
</evidence>
<comment type="cofactor">
    <cofactor evidence="1">
        <name>pyridoxal 5'-phosphate</name>
        <dbReference type="ChEBI" id="CHEBI:597326"/>
    </cofactor>
</comment>
<dbReference type="InterPro" id="IPR036038">
    <property type="entry name" value="Aminotransferase-like"/>
</dbReference>
<dbReference type="Pfam" id="PF01063">
    <property type="entry name" value="Aminotran_4"/>
    <property type="match status" value="1"/>
</dbReference>
<dbReference type="InterPro" id="IPR043131">
    <property type="entry name" value="BCAT-like_N"/>
</dbReference>
<feature type="modified residue" description="N6-(pyridoxal phosphate)lysine" evidence="13">
    <location>
        <position position="184"/>
    </location>
</feature>
<dbReference type="NCBIfam" id="NF009897">
    <property type="entry name" value="PRK13357.1"/>
    <property type="match status" value="1"/>
</dbReference>
<keyword evidence="9" id="KW-0663">Pyridoxal phosphate</keyword>
<reference evidence="14" key="1">
    <citation type="submission" date="2020-10" db="EMBL/GenBank/DDBJ databases">
        <authorList>
            <person name="Gilroy R."/>
        </authorList>
    </citation>
    <scope>NUCLEOTIDE SEQUENCE</scope>
    <source>
        <strain evidence="14">13361</strain>
    </source>
</reference>
<comment type="pathway">
    <text evidence="3">Amino-acid biosynthesis; L-valine biosynthesis; L-valine from pyruvate: step 4/4.</text>
</comment>
<reference evidence="14" key="2">
    <citation type="journal article" date="2021" name="PeerJ">
        <title>Extensive microbial diversity within the chicken gut microbiome revealed by metagenomics and culture.</title>
        <authorList>
            <person name="Gilroy R."/>
            <person name="Ravi A."/>
            <person name="Getino M."/>
            <person name="Pursley I."/>
            <person name="Horton D.L."/>
            <person name="Alikhan N.F."/>
            <person name="Baker D."/>
            <person name="Gharbi K."/>
            <person name="Hall N."/>
            <person name="Watson M."/>
            <person name="Adriaenssens E.M."/>
            <person name="Foster-Nyarko E."/>
            <person name="Jarju S."/>
            <person name="Secka A."/>
            <person name="Antonio M."/>
            <person name="Oren A."/>
            <person name="Chaudhuri R.R."/>
            <person name="La Ragione R."/>
            <person name="Hildebrand F."/>
            <person name="Pallen M.J."/>
        </authorList>
    </citation>
    <scope>NUCLEOTIDE SEQUENCE</scope>
    <source>
        <strain evidence="14">13361</strain>
    </source>
</reference>
<evidence type="ECO:0000256" key="2">
    <source>
        <dbReference type="ARBA" id="ARBA00004824"/>
    </source>
</evidence>
<dbReference type="AlphaFoldDB" id="A0A9D1CMD5"/>
<dbReference type="EC" id="2.6.1.42" evidence="6"/>
<evidence type="ECO:0000256" key="12">
    <source>
        <dbReference type="ARBA" id="ARBA00049229"/>
    </source>
</evidence>
<comment type="catalytic activity">
    <reaction evidence="10">
        <text>L-valine + 2-oxoglutarate = 3-methyl-2-oxobutanoate + L-glutamate</text>
        <dbReference type="Rhea" id="RHEA:24813"/>
        <dbReference type="ChEBI" id="CHEBI:11851"/>
        <dbReference type="ChEBI" id="CHEBI:16810"/>
        <dbReference type="ChEBI" id="CHEBI:29985"/>
        <dbReference type="ChEBI" id="CHEBI:57762"/>
        <dbReference type="EC" id="2.6.1.42"/>
    </reaction>
</comment>
<comment type="similarity">
    <text evidence="5">Belongs to the class-IV pyridoxal-phosphate-dependent aminotransferase family.</text>
</comment>
<dbReference type="Gene3D" id="3.20.10.10">
    <property type="entry name" value="D-amino Acid Aminotransferase, subunit A, domain 2"/>
    <property type="match status" value="1"/>
</dbReference>
<dbReference type="EMBL" id="DVFK01000076">
    <property type="protein sequence ID" value="HIQ67923.1"/>
    <property type="molecule type" value="Genomic_DNA"/>
</dbReference>
<gene>
    <name evidence="14" type="ORF">IAB74_05400</name>
</gene>
<dbReference type="InterPro" id="IPR033939">
    <property type="entry name" value="BCAT_family"/>
</dbReference>
<keyword evidence="7 14" id="KW-0032">Aminotransferase</keyword>
<dbReference type="InterPro" id="IPR001544">
    <property type="entry name" value="Aminotrans_IV"/>
</dbReference>
<dbReference type="FunFam" id="3.30.470.10:FF:000004">
    <property type="entry name" value="Branched-chain-amino-acid aminotransferase"/>
    <property type="match status" value="1"/>
</dbReference>
<dbReference type="PANTHER" id="PTHR42825">
    <property type="entry name" value="AMINO ACID AMINOTRANSFERASE"/>
    <property type="match status" value="1"/>
</dbReference>
<evidence type="ECO:0000256" key="3">
    <source>
        <dbReference type="ARBA" id="ARBA00004931"/>
    </source>
</evidence>
<evidence type="ECO:0000256" key="6">
    <source>
        <dbReference type="ARBA" id="ARBA00013053"/>
    </source>
</evidence>
<accession>A0A9D1CMD5</accession>
<evidence type="ECO:0000256" key="13">
    <source>
        <dbReference type="PIRSR" id="PIRSR006468-1"/>
    </source>
</evidence>
<comment type="caution">
    <text evidence="14">The sequence shown here is derived from an EMBL/GenBank/DDBJ whole genome shotgun (WGS) entry which is preliminary data.</text>
</comment>
<evidence type="ECO:0000256" key="5">
    <source>
        <dbReference type="ARBA" id="ARBA00009320"/>
    </source>
</evidence>
<sequence>MEKRSMDWSRLGFGYQPTDQRFVTNFRDGAWDAGCLTGDSQVVISECAGVLQYAQTCFEGLKAYTTKDGSIVCFRPELNARRMAASCRRLCMPEYPEEQFLEAVKQTVLANAQWVPPYGYGASLYLRPVMFGTGAVLGVKPSDTYQFRIFASPVGSYFHGNAPALSLRVCPYDRAAPHGTGHVKAGLNYAMSLYPITEAHAQGFDENVYLDAATRTYLEETGGANLLFVKGNTLVTPQSSTILPSITRQSLLEVARDYLGMETQERPISLEELGEFSQCGLCGTAAVISPVGKIADGDREFTFSGSATLQKLRSTLLGIQLREIPAPAGWIYPIV</sequence>
<dbReference type="InterPro" id="IPR005786">
    <property type="entry name" value="B_amino_transII"/>
</dbReference>
<organism evidence="14 15">
    <name type="scientific">Candidatus Faecousia excrementigallinarum</name>
    <dbReference type="NCBI Taxonomy" id="2840806"/>
    <lineage>
        <taxon>Bacteria</taxon>
        <taxon>Bacillati</taxon>
        <taxon>Bacillota</taxon>
        <taxon>Clostridia</taxon>
        <taxon>Eubacteriales</taxon>
        <taxon>Oscillospiraceae</taxon>
        <taxon>Faecousia</taxon>
    </lineage>
</organism>
<comment type="pathway">
    <text evidence="4">Amino-acid biosynthesis; L-leucine biosynthesis; L-leucine from 3-methyl-2-oxobutanoate: step 4/4.</text>
</comment>
<keyword evidence="8 14" id="KW-0808">Transferase</keyword>
<dbReference type="InterPro" id="IPR043132">
    <property type="entry name" value="BCAT-like_C"/>
</dbReference>
<evidence type="ECO:0000313" key="14">
    <source>
        <dbReference type="EMBL" id="HIQ67923.1"/>
    </source>
</evidence>
<evidence type="ECO:0000256" key="11">
    <source>
        <dbReference type="ARBA" id="ARBA00048798"/>
    </source>
</evidence>
<evidence type="ECO:0000256" key="7">
    <source>
        <dbReference type="ARBA" id="ARBA00022576"/>
    </source>
</evidence>
<dbReference type="NCBIfam" id="TIGR01123">
    <property type="entry name" value="ilvE_II"/>
    <property type="match status" value="1"/>
</dbReference>
<dbReference type="CDD" id="cd01557">
    <property type="entry name" value="BCAT_beta_family"/>
    <property type="match status" value="1"/>
</dbReference>
<dbReference type="Gene3D" id="3.30.470.10">
    <property type="match status" value="1"/>
</dbReference>
<evidence type="ECO:0000256" key="9">
    <source>
        <dbReference type="ARBA" id="ARBA00022898"/>
    </source>
</evidence>
<dbReference type="PANTHER" id="PTHR42825:SF2">
    <property type="entry name" value="BRANCHED-CHAIN-AMINO-ACID AMINOTRANSFERASE 3, CHLOROPLASTIC-RELATED"/>
    <property type="match status" value="1"/>
</dbReference>
<proteinExistence type="inferred from homology"/>
<comment type="pathway">
    <text evidence="2">Amino-acid biosynthesis; L-isoleucine biosynthesis; L-isoleucine from 2-oxobutanoate: step 4/4.</text>
</comment>
<evidence type="ECO:0000313" key="15">
    <source>
        <dbReference type="Proteomes" id="UP000886796"/>
    </source>
</evidence>
<comment type="catalytic activity">
    <reaction evidence="12">
        <text>L-leucine + 2-oxoglutarate = 4-methyl-2-oxopentanoate + L-glutamate</text>
        <dbReference type="Rhea" id="RHEA:18321"/>
        <dbReference type="ChEBI" id="CHEBI:16810"/>
        <dbReference type="ChEBI" id="CHEBI:17865"/>
        <dbReference type="ChEBI" id="CHEBI:29985"/>
        <dbReference type="ChEBI" id="CHEBI:57427"/>
        <dbReference type="EC" id="2.6.1.42"/>
    </reaction>
</comment>